<feature type="domain" description="Glucose-1-phosphate adenylyltransferase/Bifunctional protein GlmU-like C-terminal hexapeptide" evidence="4">
    <location>
        <begin position="293"/>
        <end position="362"/>
    </location>
</feature>
<keyword evidence="5" id="KW-0548">Nucleotidyltransferase</keyword>
<dbReference type="SUPFAM" id="SSF53448">
    <property type="entry name" value="Nucleotide-diphospho-sugar transferases"/>
    <property type="match status" value="1"/>
</dbReference>
<comment type="similarity">
    <text evidence="1">Belongs to the bacterial/plant glucose-1-phosphate adenylyltransferase family.</text>
</comment>
<dbReference type="PANTHER" id="PTHR43523:SF6">
    <property type="entry name" value="GLYCOGEN BIOSYNTHESIS PROTEIN GLGD"/>
    <property type="match status" value="1"/>
</dbReference>
<evidence type="ECO:0000259" key="4">
    <source>
        <dbReference type="Pfam" id="PF24894"/>
    </source>
</evidence>
<dbReference type="Gene3D" id="3.90.550.10">
    <property type="entry name" value="Spore Coat Polysaccharide Biosynthesis Protein SpsA, Chain A"/>
    <property type="match status" value="1"/>
</dbReference>
<keyword evidence="2" id="KW-0320">Glycogen biosynthesis</keyword>
<reference evidence="5 6" key="1">
    <citation type="submission" date="2017-09" db="EMBL/GenBank/DDBJ databases">
        <title>Depth-based differentiation of microbial function through sediment-hosted aquifers and enrichment of novel symbionts in the deep terrestrial subsurface.</title>
        <authorList>
            <person name="Probst A.J."/>
            <person name="Ladd B."/>
            <person name="Jarett J.K."/>
            <person name="Geller-Mcgrath D.E."/>
            <person name="Sieber C.M."/>
            <person name="Emerson J.B."/>
            <person name="Anantharaman K."/>
            <person name="Thomas B.C."/>
            <person name="Malmstrom R."/>
            <person name="Stieglmeier M."/>
            <person name="Klingl A."/>
            <person name="Woyke T."/>
            <person name="Ryan C.M."/>
            <person name="Banfield J.F."/>
        </authorList>
    </citation>
    <scope>NUCLEOTIDE SEQUENCE [LARGE SCALE GENOMIC DNA]</scope>
    <source>
        <strain evidence="5">CG_4_10_14_3_um_filter_34_13</strain>
    </source>
</reference>
<comment type="caution">
    <text evidence="5">The sequence shown here is derived from an EMBL/GenBank/DDBJ whole genome shotgun (WGS) entry which is preliminary data.</text>
</comment>
<proteinExistence type="inferred from homology"/>
<evidence type="ECO:0000256" key="2">
    <source>
        <dbReference type="ARBA" id="ARBA00023056"/>
    </source>
</evidence>
<organism evidence="5 6">
    <name type="scientific">Candidatus Infernicultor aquiphilus</name>
    <dbReference type="NCBI Taxonomy" id="1805029"/>
    <lineage>
        <taxon>Bacteria</taxon>
        <taxon>Pseudomonadati</taxon>
        <taxon>Atribacterota</taxon>
        <taxon>Candidatus Phoenicimicrobiia</taxon>
        <taxon>Candidatus Pheonicimicrobiales</taxon>
        <taxon>Candidatus Phoenicimicrobiaceae</taxon>
        <taxon>Candidatus Infernicultor</taxon>
    </lineage>
</organism>
<dbReference type="Gene3D" id="2.160.10.10">
    <property type="entry name" value="Hexapeptide repeat proteins"/>
    <property type="match status" value="1"/>
</dbReference>
<gene>
    <name evidence="5" type="primary">glgD</name>
    <name evidence="5" type="ORF">COZ07_05530</name>
</gene>
<dbReference type="CDD" id="cd04651">
    <property type="entry name" value="LbH_G1P_AT_C"/>
    <property type="match status" value="1"/>
</dbReference>
<dbReference type="InterPro" id="IPR029044">
    <property type="entry name" value="Nucleotide-diphossugar_trans"/>
</dbReference>
<feature type="domain" description="Nucleotidyl transferase" evidence="3">
    <location>
        <begin position="28"/>
        <end position="232"/>
    </location>
</feature>
<keyword evidence="5" id="KW-0808">Transferase</keyword>
<accession>A0A2M7PPC5</accession>
<evidence type="ECO:0000313" key="6">
    <source>
        <dbReference type="Proteomes" id="UP000230646"/>
    </source>
</evidence>
<dbReference type="EMBL" id="PFKO01000216">
    <property type="protein sequence ID" value="PIY32470.1"/>
    <property type="molecule type" value="Genomic_DNA"/>
</dbReference>
<dbReference type="InterPro" id="IPR011004">
    <property type="entry name" value="Trimer_LpxA-like_sf"/>
</dbReference>
<dbReference type="InterPro" id="IPR011832">
    <property type="entry name" value="GlgDAde_trans"/>
</dbReference>
<sequence length="379" mass="44419">MTISWKGVRYMNNILGVINLNEKEDKIHKLTYNRPIASIPFAGRYRIIDFVLSNMVNSKIDKVFMFTRNKYRSLVDHIEHGRPWDLDRKNEGLFMFNPLINYYSNVRRGDMDIIRDYLDYIFYTKEEYIIICPSNMICTVNFRDVLKKHLEKKADITVVYKNIKESDEMFEDCDSIALDEDGMAIDLIRKKKQHNNVFMETFLMKRKLFIDLLNKKILGADHDLFKDTVFELKNNKNIYTYEYKGYLVCINSIKEYFGRSLDLLSEDTMDNLFHQTWPIFTKVKDEPPTIYQKNAVVENCLLAGGCCIEGEVYDSVIFRRVNIHDTASVKSCILMQNTTVEQGAVLEYAILDKNSRVSKNMVLKGTRDNPIVIEKGQII</sequence>
<dbReference type="SUPFAM" id="SSF51161">
    <property type="entry name" value="Trimeric LpxA-like enzymes"/>
    <property type="match status" value="1"/>
</dbReference>
<dbReference type="CDD" id="cd02508">
    <property type="entry name" value="ADP_Glucose_PP"/>
    <property type="match status" value="1"/>
</dbReference>
<evidence type="ECO:0000259" key="3">
    <source>
        <dbReference type="Pfam" id="PF00483"/>
    </source>
</evidence>
<evidence type="ECO:0000256" key="1">
    <source>
        <dbReference type="ARBA" id="ARBA00010443"/>
    </source>
</evidence>
<dbReference type="AlphaFoldDB" id="A0A2M7PPC5"/>
<dbReference type="InterPro" id="IPR056818">
    <property type="entry name" value="GlmU/GlgC-like_hexapep"/>
</dbReference>
<name>A0A2M7PPC5_9BACT</name>
<dbReference type="NCBIfam" id="TIGR02092">
    <property type="entry name" value="glgD"/>
    <property type="match status" value="1"/>
</dbReference>
<dbReference type="InterPro" id="IPR011831">
    <property type="entry name" value="ADP-Glc_PPase"/>
</dbReference>
<protein>
    <submittedName>
        <fullName evidence="5">Glucose-1-phosphate adenylyltransferase subunit GlgD</fullName>
    </submittedName>
</protein>
<dbReference type="GO" id="GO:0005978">
    <property type="term" value="P:glycogen biosynthetic process"/>
    <property type="evidence" value="ECO:0007669"/>
    <property type="project" value="UniProtKB-KW"/>
</dbReference>
<dbReference type="InterPro" id="IPR005835">
    <property type="entry name" value="NTP_transferase_dom"/>
</dbReference>
<dbReference type="Pfam" id="PF00483">
    <property type="entry name" value="NTP_transferase"/>
    <property type="match status" value="1"/>
</dbReference>
<dbReference type="Pfam" id="PF24894">
    <property type="entry name" value="Hexapep_GlmU"/>
    <property type="match status" value="1"/>
</dbReference>
<dbReference type="GO" id="GO:0008878">
    <property type="term" value="F:glucose-1-phosphate adenylyltransferase activity"/>
    <property type="evidence" value="ECO:0007669"/>
    <property type="project" value="InterPro"/>
</dbReference>
<evidence type="ECO:0000313" key="5">
    <source>
        <dbReference type="EMBL" id="PIY32470.1"/>
    </source>
</evidence>
<dbReference type="Proteomes" id="UP000230646">
    <property type="component" value="Unassembled WGS sequence"/>
</dbReference>
<dbReference type="PANTHER" id="PTHR43523">
    <property type="entry name" value="GLUCOSE-1-PHOSPHATE ADENYLYLTRANSFERASE-RELATED"/>
    <property type="match status" value="1"/>
</dbReference>